<dbReference type="EMBL" id="NKCI01000098">
    <property type="protein sequence ID" value="RSL55787.1"/>
    <property type="molecule type" value="Genomic_DNA"/>
</dbReference>
<evidence type="ECO:0000313" key="3">
    <source>
        <dbReference type="Proteomes" id="UP000288168"/>
    </source>
</evidence>
<evidence type="ECO:0000256" key="1">
    <source>
        <dbReference type="SAM" id="MobiDB-lite"/>
    </source>
</evidence>
<accession>A0A428PRX2</accession>
<comment type="caution">
    <text evidence="2">The sequence shown here is derived from an EMBL/GenBank/DDBJ whole genome shotgun (WGS) entry which is preliminary data.</text>
</comment>
<name>A0A428PRX2_9HYPO</name>
<keyword evidence="3" id="KW-1185">Reference proteome</keyword>
<feature type="compositionally biased region" description="Basic and acidic residues" evidence="1">
    <location>
        <begin position="11"/>
        <end position="22"/>
    </location>
</feature>
<dbReference type="AlphaFoldDB" id="A0A428PRX2"/>
<gene>
    <name evidence="2" type="ORF">CEP54_009180</name>
</gene>
<proteinExistence type="predicted"/>
<dbReference type="Proteomes" id="UP000288168">
    <property type="component" value="Unassembled WGS sequence"/>
</dbReference>
<feature type="region of interest" description="Disordered" evidence="1">
    <location>
        <begin position="1"/>
        <end position="22"/>
    </location>
</feature>
<reference evidence="2 3" key="1">
    <citation type="submission" date="2017-06" db="EMBL/GenBank/DDBJ databases">
        <title>Comparative genomic analysis of Ambrosia Fusariam Clade fungi.</title>
        <authorList>
            <person name="Stajich J.E."/>
            <person name="Carrillo J."/>
            <person name="Kijimoto T."/>
            <person name="Eskalen A."/>
            <person name="O'Donnell K."/>
            <person name="Kasson M."/>
        </authorList>
    </citation>
    <scope>NUCLEOTIDE SEQUENCE [LARGE SCALE GENOMIC DNA]</scope>
    <source>
        <strain evidence="2 3">NRRL62584</strain>
    </source>
</reference>
<sequence length="70" mass="7658">MNRNGLSNGAGHDRNKSTHEQLRIEVGGGKGRVYNAVFEARLPEEPRLPRCYNGLGGETPVSRICAATMF</sequence>
<organism evidence="2 3">
    <name type="scientific">Fusarium duplospermum</name>
    <dbReference type="NCBI Taxonomy" id="1325734"/>
    <lineage>
        <taxon>Eukaryota</taxon>
        <taxon>Fungi</taxon>
        <taxon>Dikarya</taxon>
        <taxon>Ascomycota</taxon>
        <taxon>Pezizomycotina</taxon>
        <taxon>Sordariomycetes</taxon>
        <taxon>Hypocreomycetidae</taxon>
        <taxon>Hypocreales</taxon>
        <taxon>Nectriaceae</taxon>
        <taxon>Fusarium</taxon>
        <taxon>Fusarium solani species complex</taxon>
    </lineage>
</organism>
<evidence type="ECO:0000313" key="2">
    <source>
        <dbReference type="EMBL" id="RSL55787.1"/>
    </source>
</evidence>
<protein>
    <submittedName>
        <fullName evidence="2">Uncharacterized protein</fullName>
    </submittedName>
</protein>